<evidence type="ECO:0000256" key="4">
    <source>
        <dbReference type="ARBA" id="ARBA00022729"/>
    </source>
</evidence>
<evidence type="ECO:0000256" key="1">
    <source>
        <dbReference type="ARBA" id="ARBA00004609"/>
    </source>
</evidence>
<evidence type="ECO:0000256" key="10">
    <source>
        <dbReference type="SAM" id="MobiDB-lite"/>
    </source>
</evidence>
<feature type="chain" id="PRO_5016465518" description="Phytocyanin domain-containing protein" evidence="12">
    <location>
        <begin position="30"/>
        <end position="224"/>
    </location>
</feature>
<evidence type="ECO:0000256" key="2">
    <source>
        <dbReference type="ARBA" id="ARBA00022475"/>
    </source>
</evidence>
<evidence type="ECO:0000256" key="9">
    <source>
        <dbReference type="ARBA" id="ARBA00035011"/>
    </source>
</evidence>
<feature type="signal peptide" evidence="12">
    <location>
        <begin position="1"/>
        <end position="29"/>
    </location>
</feature>
<evidence type="ECO:0000256" key="8">
    <source>
        <dbReference type="ARBA" id="ARBA00023288"/>
    </source>
</evidence>
<keyword evidence="7" id="KW-0325">Glycoprotein</keyword>
<evidence type="ECO:0000256" key="3">
    <source>
        <dbReference type="ARBA" id="ARBA00022622"/>
    </source>
</evidence>
<evidence type="ECO:0000313" key="14">
    <source>
        <dbReference type="EMBL" id="GAU46189.1"/>
    </source>
</evidence>
<keyword evidence="6" id="KW-1015">Disulfide bond</keyword>
<dbReference type="InterPro" id="IPR008972">
    <property type="entry name" value="Cupredoxin"/>
</dbReference>
<dbReference type="AlphaFoldDB" id="A0A2Z6PJ89"/>
<sequence>MATFILRSNKLVHALSWFCVMLMIHKSSAYDFIVGGQKGWSVPGDSNANPFNQWAEKSRFQIGDSLVFNYQSGKDSVLYVKSEDYASCNTGSPNAKFSDGHTVFKLNQSGPHFFISGNKDNCLKNEKVTIIVLSDRSNSNSNSNTNQTSNATPPSPQSSSSPPSPAPSKQEGQSPPPDTNQTPPPTTASDRDHPPRNGAASVFVNLAGSIGTFMASVLILSKYV</sequence>
<keyword evidence="8" id="KW-0449">Lipoprotein</keyword>
<dbReference type="Pfam" id="PF02298">
    <property type="entry name" value="Cu_bind_like"/>
    <property type="match status" value="1"/>
</dbReference>
<comment type="similarity">
    <text evidence="9">Belongs to the early nodulin-like (ENODL) family.</text>
</comment>
<keyword evidence="5 11" id="KW-0472">Membrane</keyword>
<dbReference type="SUPFAM" id="SSF49503">
    <property type="entry name" value="Cupredoxins"/>
    <property type="match status" value="1"/>
</dbReference>
<accession>A0A2Z6PJ89</accession>
<organism evidence="14 15">
    <name type="scientific">Trifolium subterraneum</name>
    <name type="common">Subterranean clover</name>
    <dbReference type="NCBI Taxonomy" id="3900"/>
    <lineage>
        <taxon>Eukaryota</taxon>
        <taxon>Viridiplantae</taxon>
        <taxon>Streptophyta</taxon>
        <taxon>Embryophyta</taxon>
        <taxon>Tracheophyta</taxon>
        <taxon>Spermatophyta</taxon>
        <taxon>Magnoliopsida</taxon>
        <taxon>eudicotyledons</taxon>
        <taxon>Gunneridae</taxon>
        <taxon>Pentapetalae</taxon>
        <taxon>rosids</taxon>
        <taxon>fabids</taxon>
        <taxon>Fabales</taxon>
        <taxon>Fabaceae</taxon>
        <taxon>Papilionoideae</taxon>
        <taxon>50 kb inversion clade</taxon>
        <taxon>NPAAA clade</taxon>
        <taxon>Hologalegina</taxon>
        <taxon>IRL clade</taxon>
        <taxon>Trifolieae</taxon>
        <taxon>Trifolium</taxon>
    </lineage>
</organism>
<reference evidence="15" key="1">
    <citation type="journal article" date="2017" name="Front. Plant Sci.">
        <title>Climate Clever Clovers: New Paradigm to Reduce the Environmental Footprint of Ruminants by Breeding Low Methanogenic Forages Utilizing Haplotype Variation.</title>
        <authorList>
            <person name="Kaur P."/>
            <person name="Appels R."/>
            <person name="Bayer P.E."/>
            <person name="Keeble-Gagnere G."/>
            <person name="Wang J."/>
            <person name="Hirakawa H."/>
            <person name="Shirasawa K."/>
            <person name="Vercoe P."/>
            <person name="Stefanova K."/>
            <person name="Durmic Z."/>
            <person name="Nichols P."/>
            <person name="Revell C."/>
            <person name="Isobe S.N."/>
            <person name="Edwards D."/>
            <person name="Erskine W."/>
        </authorList>
    </citation>
    <scope>NUCLEOTIDE SEQUENCE [LARGE SCALE GENOMIC DNA]</scope>
    <source>
        <strain evidence="15">cv. Daliak</strain>
    </source>
</reference>
<dbReference type="InterPro" id="IPR039391">
    <property type="entry name" value="Phytocyanin-like"/>
</dbReference>
<dbReference type="PANTHER" id="PTHR33021:SF205">
    <property type="entry name" value="PLASTOCYANIN-LIKE DOMAIN PROTEIN"/>
    <property type="match status" value="1"/>
</dbReference>
<dbReference type="FunFam" id="2.60.40.420:FF:000066">
    <property type="entry name" value="Early nodulin-like protein 9"/>
    <property type="match status" value="1"/>
</dbReference>
<feature type="compositionally biased region" description="Pro residues" evidence="10">
    <location>
        <begin position="174"/>
        <end position="186"/>
    </location>
</feature>
<keyword evidence="11" id="KW-0812">Transmembrane</keyword>
<keyword evidence="11" id="KW-1133">Transmembrane helix</keyword>
<dbReference type="EMBL" id="DF974184">
    <property type="protein sequence ID" value="GAU46189.1"/>
    <property type="molecule type" value="Genomic_DNA"/>
</dbReference>
<dbReference type="GO" id="GO:0005886">
    <property type="term" value="C:plasma membrane"/>
    <property type="evidence" value="ECO:0007669"/>
    <property type="project" value="UniProtKB-SubCell"/>
</dbReference>
<evidence type="ECO:0000256" key="12">
    <source>
        <dbReference type="SAM" id="SignalP"/>
    </source>
</evidence>
<dbReference type="InterPro" id="IPR041846">
    <property type="entry name" value="ENL_dom"/>
</dbReference>
<keyword evidence="4 12" id="KW-0732">Signal</keyword>
<gene>
    <name evidence="14" type="ORF">TSUD_93760</name>
</gene>
<dbReference type="InterPro" id="IPR003245">
    <property type="entry name" value="Phytocyanin_dom"/>
</dbReference>
<keyword evidence="2" id="KW-1003">Cell membrane</keyword>
<evidence type="ECO:0000313" key="15">
    <source>
        <dbReference type="Proteomes" id="UP000242715"/>
    </source>
</evidence>
<evidence type="ECO:0000256" key="11">
    <source>
        <dbReference type="SAM" id="Phobius"/>
    </source>
</evidence>
<keyword evidence="15" id="KW-1185">Reference proteome</keyword>
<dbReference type="OrthoDB" id="691587at2759"/>
<dbReference type="Gene3D" id="2.60.40.420">
    <property type="entry name" value="Cupredoxins - blue copper proteins"/>
    <property type="match status" value="1"/>
</dbReference>
<dbReference type="Proteomes" id="UP000242715">
    <property type="component" value="Unassembled WGS sequence"/>
</dbReference>
<keyword evidence="3" id="KW-0336">GPI-anchor</keyword>
<dbReference type="PANTHER" id="PTHR33021">
    <property type="entry name" value="BLUE COPPER PROTEIN"/>
    <property type="match status" value="1"/>
</dbReference>
<feature type="transmembrane region" description="Helical" evidence="11">
    <location>
        <begin position="199"/>
        <end position="220"/>
    </location>
</feature>
<feature type="region of interest" description="Disordered" evidence="10">
    <location>
        <begin position="134"/>
        <end position="199"/>
    </location>
</feature>
<dbReference type="GO" id="GO:0009055">
    <property type="term" value="F:electron transfer activity"/>
    <property type="evidence" value="ECO:0007669"/>
    <property type="project" value="InterPro"/>
</dbReference>
<dbReference type="GO" id="GO:0098552">
    <property type="term" value="C:side of membrane"/>
    <property type="evidence" value="ECO:0007669"/>
    <property type="project" value="UniProtKB-KW"/>
</dbReference>
<comment type="subcellular location">
    <subcellularLocation>
        <location evidence="1">Cell membrane</location>
        <topology evidence="1">Lipid-anchor</topology>
        <topology evidence="1">GPI-anchor</topology>
    </subcellularLocation>
</comment>
<feature type="domain" description="Phytocyanin" evidence="13">
    <location>
        <begin position="30"/>
        <end position="134"/>
    </location>
</feature>
<evidence type="ECO:0000256" key="6">
    <source>
        <dbReference type="ARBA" id="ARBA00023157"/>
    </source>
</evidence>
<dbReference type="PROSITE" id="PS51485">
    <property type="entry name" value="PHYTOCYANIN"/>
    <property type="match status" value="1"/>
</dbReference>
<evidence type="ECO:0000259" key="13">
    <source>
        <dbReference type="PROSITE" id="PS51485"/>
    </source>
</evidence>
<evidence type="ECO:0000256" key="7">
    <source>
        <dbReference type="ARBA" id="ARBA00023180"/>
    </source>
</evidence>
<evidence type="ECO:0000256" key="5">
    <source>
        <dbReference type="ARBA" id="ARBA00023136"/>
    </source>
</evidence>
<proteinExistence type="inferred from homology"/>
<name>A0A2Z6PJ89_TRISU</name>
<protein>
    <recommendedName>
        <fullName evidence="13">Phytocyanin domain-containing protein</fullName>
    </recommendedName>
</protein>
<dbReference type="CDD" id="cd11019">
    <property type="entry name" value="OsENODL1_like"/>
    <property type="match status" value="1"/>
</dbReference>
<feature type="compositionally biased region" description="Low complexity" evidence="10">
    <location>
        <begin position="137"/>
        <end position="161"/>
    </location>
</feature>